<proteinExistence type="predicted"/>
<name>A0A6A5ZM36_9PLEO</name>
<feature type="non-terminal residue" evidence="1">
    <location>
        <position position="153"/>
    </location>
</feature>
<dbReference type="EMBL" id="ML977314">
    <property type="protein sequence ID" value="KAF2120335.1"/>
    <property type="molecule type" value="Genomic_DNA"/>
</dbReference>
<gene>
    <name evidence="1" type="ORF">BDV96DRAFT_460339</name>
</gene>
<sequence>WRAYDTTGSIGPEFELALEESNATEFTDLYIHNQSEWFLRIDDQALVPAHLISAEERKYQTWLQTQYPTLNAIRLNQSYLNPDWLGSPAVNQVPVDDMFHFSHCVLALRRYIRAKDTGRHVCGRDIDDEHMRHCLAALDWWAFPGSGRSTSFP</sequence>
<accession>A0A6A5ZM36</accession>
<dbReference type="OrthoDB" id="5008097at2759"/>
<evidence type="ECO:0000313" key="2">
    <source>
        <dbReference type="Proteomes" id="UP000799770"/>
    </source>
</evidence>
<dbReference type="AlphaFoldDB" id="A0A6A5ZM36"/>
<dbReference type="Proteomes" id="UP000799770">
    <property type="component" value="Unassembled WGS sequence"/>
</dbReference>
<protein>
    <submittedName>
        <fullName evidence="1">Uncharacterized protein</fullName>
    </submittedName>
</protein>
<reference evidence="1" key="1">
    <citation type="journal article" date="2020" name="Stud. Mycol.">
        <title>101 Dothideomycetes genomes: a test case for predicting lifestyles and emergence of pathogens.</title>
        <authorList>
            <person name="Haridas S."/>
            <person name="Albert R."/>
            <person name="Binder M."/>
            <person name="Bloem J."/>
            <person name="Labutti K."/>
            <person name="Salamov A."/>
            <person name="Andreopoulos B."/>
            <person name="Baker S."/>
            <person name="Barry K."/>
            <person name="Bills G."/>
            <person name="Bluhm B."/>
            <person name="Cannon C."/>
            <person name="Castanera R."/>
            <person name="Culley D."/>
            <person name="Daum C."/>
            <person name="Ezra D."/>
            <person name="Gonzalez J."/>
            <person name="Henrissat B."/>
            <person name="Kuo A."/>
            <person name="Liang C."/>
            <person name="Lipzen A."/>
            <person name="Lutzoni F."/>
            <person name="Magnuson J."/>
            <person name="Mondo S."/>
            <person name="Nolan M."/>
            <person name="Ohm R."/>
            <person name="Pangilinan J."/>
            <person name="Park H.-J."/>
            <person name="Ramirez L."/>
            <person name="Alfaro M."/>
            <person name="Sun H."/>
            <person name="Tritt A."/>
            <person name="Yoshinaga Y."/>
            <person name="Zwiers L.-H."/>
            <person name="Turgeon B."/>
            <person name="Goodwin S."/>
            <person name="Spatafora J."/>
            <person name="Crous P."/>
            <person name="Grigoriev I."/>
        </authorList>
    </citation>
    <scope>NUCLEOTIDE SEQUENCE</scope>
    <source>
        <strain evidence="1">CBS 627.86</strain>
    </source>
</reference>
<keyword evidence="2" id="KW-1185">Reference proteome</keyword>
<feature type="non-terminal residue" evidence="1">
    <location>
        <position position="1"/>
    </location>
</feature>
<evidence type="ECO:0000313" key="1">
    <source>
        <dbReference type="EMBL" id="KAF2120335.1"/>
    </source>
</evidence>
<organism evidence="1 2">
    <name type="scientific">Lophiotrema nucula</name>
    <dbReference type="NCBI Taxonomy" id="690887"/>
    <lineage>
        <taxon>Eukaryota</taxon>
        <taxon>Fungi</taxon>
        <taxon>Dikarya</taxon>
        <taxon>Ascomycota</taxon>
        <taxon>Pezizomycotina</taxon>
        <taxon>Dothideomycetes</taxon>
        <taxon>Pleosporomycetidae</taxon>
        <taxon>Pleosporales</taxon>
        <taxon>Lophiotremataceae</taxon>
        <taxon>Lophiotrema</taxon>
    </lineage>
</organism>